<keyword evidence="1" id="KW-0597">Phosphoprotein</keyword>
<accession>K6Z4R9</accession>
<dbReference type="InterPro" id="IPR052893">
    <property type="entry name" value="TCS_response_regulator"/>
</dbReference>
<evidence type="ECO:0000256" key="1">
    <source>
        <dbReference type="PROSITE-ProRule" id="PRU00169"/>
    </source>
</evidence>
<evidence type="ECO:0000313" key="3">
    <source>
        <dbReference type="EMBL" id="AGH42874.1"/>
    </source>
</evidence>
<dbReference type="HOGENOM" id="CLU_000445_69_17_6"/>
<name>K6Z4R9_9ALTE</name>
<dbReference type="Proteomes" id="UP000011864">
    <property type="component" value="Chromosome"/>
</dbReference>
<evidence type="ECO:0000259" key="2">
    <source>
        <dbReference type="PROSITE" id="PS50110"/>
    </source>
</evidence>
<dbReference type="eggNOG" id="COG2197">
    <property type="taxonomic scope" value="Bacteria"/>
</dbReference>
<feature type="modified residue" description="4-aspartylphosphate" evidence="1">
    <location>
        <position position="64"/>
    </location>
</feature>
<proteinExistence type="predicted"/>
<dbReference type="PANTHER" id="PTHR44520">
    <property type="entry name" value="RESPONSE REGULATOR RCP1-RELATED"/>
    <property type="match status" value="1"/>
</dbReference>
<dbReference type="OrthoDB" id="9796655at2"/>
<dbReference type="InterPro" id="IPR011006">
    <property type="entry name" value="CheY-like_superfamily"/>
</dbReference>
<dbReference type="Pfam" id="PF00072">
    <property type="entry name" value="Response_reg"/>
    <property type="match status" value="1"/>
</dbReference>
<keyword evidence="4" id="KW-1185">Reference proteome</keyword>
<dbReference type="PANTHER" id="PTHR44520:SF2">
    <property type="entry name" value="RESPONSE REGULATOR RCP1"/>
    <property type="match status" value="1"/>
</dbReference>
<feature type="domain" description="Response regulatory" evidence="2">
    <location>
        <begin position="10"/>
        <end position="131"/>
    </location>
</feature>
<dbReference type="PATRIC" id="fig|1129794.4.peg.754"/>
<reference evidence="3 4" key="1">
    <citation type="journal article" date="2013" name="Genome Announc.">
        <title>Complete Genome Sequence of Glaciecola psychrophila Strain 170T.</title>
        <authorList>
            <person name="Yin J."/>
            <person name="Chen J."/>
            <person name="Liu G."/>
            <person name="Yu Y."/>
            <person name="Song L."/>
            <person name="Wang X."/>
            <person name="Qu X."/>
        </authorList>
    </citation>
    <scope>NUCLEOTIDE SEQUENCE [LARGE SCALE GENOMIC DNA]</scope>
    <source>
        <strain evidence="3 4">170</strain>
    </source>
</reference>
<protein>
    <submittedName>
        <fullName evidence="3">Response regulator</fullName>
    </submittedName>
</protein>
<sequence length="142" mass="16434">MSKLSPDEVTLFLIEDDDIDVMSIKREFKRRKISSPIKRAKDGVEAFELLESAKVMRPFIILLDLQMPRMNGFEFLTKLRSHKDYKNSVVFVLSTSQNEQDIFNSYAFNVAGYFIKDEVGNSFVSIVDIFDAYRKVVHLPLS</sequence>
<evidence type="ECO:0000313" key="4">
    <source>
        <dbReference type="Proteomes" id="UP000011864"/>
    </source>
</evidence>
<organism evidence="3 4">
    <name type="scientific">Paraglaciecola psychrophila 170</name>
    <dbReference type="NCBI Taxonomy" id="1129794"/>
    <lineage>
        <taxon>Bacteria</taxon>
        <taxon>Pseudomonadati</taxon>
        <taxon>Pseudomonadota</taxon>
        <taxon>Gammaproteobacteria</taxon>
        <taxon>Alteromonadales</taxon>
        <taxon>Alteromonadaceae</taxon>
        <taxon>Paraglaciecola</taxon>
    </lineage>
</organism>
<dbReference type="PROSITE" id="PS50110">
    <property type="entry name" value="RESPONSE_REGULATORY"/>
    <property type="match status" value="1"/>
</dbReference>
<dbReference type="STRING" id="1129794.C427_0765"/>
<dbReference type="GO" id="GO:0000160">
    <property type="term" value="P:phosphorelay signal transduction system"/>
    <property type="evidence" value="ECO:0007669"/>
    <property type="project" value="InterPro"/>
</dbReference>
<dbReference type="InterPro" id="IPR001789">
    <property type="entry name" value="Sig_transdc_resp-reg_receiver"/>
</dbReference>
<dbReference type="SMART" id="SM00448">
    <property type="entry name" value="REC"/>
    <property type="match status" value="1"/>
</dbReference>
<dbReference type="KEGG" id="gps:C427_0765"/>
<dbReference type="AlphaFoldDB" id="K6Z4R9"/>
<dbReference type="SUPFAM" id="SSF52172">
    <property type="entry name" value="CheY-like"/>
    <property type="match status" value="1"/>
</dbReference>
<dbReference type="RefSeq" id="WP_007642789.1">
    <property type="nucleotide sequence ID" value="NC_020514.1"/>
</dbReference>
<dbReference type="EMBL" id="CP003837">
    <property type="protein sequence ID" value="AGH42874.1"/>
    <property type="molecule type" value="Genomic_DNA"/>
</dbReference>
<dbReference type="CDD" id="cd17557">
    <property type="entry name" value="REC_Rcp-like"/>
    <property type="match status" value="1"/>
</dbReference>
<dbReference type="Gene3D" id="3.40.50.2300">
    <property type="match status" value="1"/>
</dbReference>
<gene>
    <name evidence="3" type="ORF">C427_0765</name>
</gene>